<dbReference type="Pfam" id="PF00657">
    <property type="entry name" value="Lipase_GDSL"/>
    <property type="match status" value="1"/>
</dbReference>
<evidence type="ECO:0000256" key="1">
    <source>
        <dbReference type="ARBA" id="ARBA00008668"/>
    </source>
</evidence>
<evidence type="ECO:0000313" key="6">
    <source>
        <dbReference type="Proteomes" id="UP000639772"/>
    </source>
</evidence>
<keyword evidence="3" id="KW-0443">Lipid metabolism</keyword>
<keyword evidence="4" id="KW-0732">Signal</keyword>
<gene>
    <name evidence="5" type="ORF">HPP92_009918</name>
</gene>
<protein>
    <recommendedName>
        <fullName evidence="7">GDSL esterase/lipase</fullName>
    </recommendedName>
</protein>
<dbReference type="Gene3D" id="3.40.50.1110">
    <property type="entry name" value="SGNH hydrolase"/>
    <property type="match status" value="2"/>
</dbReference>
<sequence>MALLPLFFLALLSWAPAESLGHKALYVLGDSLADVGNNNYLSTLLKANFPYNGVDFAGGKATGRFSNGKNAADFLGPPCCLFIFSLSLPPSHSVFNGCHVGNLSAEKLGFASPPPYLAITSTTNKSYAFFQGVNFASGGAGILDSTNKRMYKLGARKFVVVGTGALGCCPSLRSQNRSGDCNVWANSVSDLYNQAAASLLREMKTQLGDMNYSFFNTYLAFLEFILRPEKYGFTEVKAACCGLGDLNAKMACTPFSSHCRNRKDHVFWDYYHPTEATVKLLVAEMVDGTAPLVYPVNAKRLSAL</sequence>
<reference evidence="5 6" key="1">
    <citation type="journal article" date="2020" name="Nat. Food">
        <title>A phased Vanilla planifolia genome enables genetic improvement of flavour and production.</title>
        <authorList>
            <person name="Hasing T."/>
            <person name="Tang H."/>
            <person name="Brym M."/>
            <person name="Khazi F."/>
            <person name="Huang T."/>
            <person name="Chambers A.H."/>
        </authorList>
    </citation>
    <scope>NUCLEOTIDE SEQUENCE [LARGE SCALE GENOMIC DNA]</scope>
    <source>
        <tissue evidence="5">Leaf</tissue>
    </source>
</reference>
<organism evidence="5 6">
    <name type="scientific">Vanilla planifolia</name>
    <name type="common">Vanilla</name>
    <dbReference type="NCBI Taxonomy" id="51239"/>
    <lineage>
        <taxon>Eukaryota</taxon>
        <taxon>Viridiplantae</taxon>
        <taxon>Streptophyta</taxon>
        <taxon>Embryophyta</taxon>
        <taxon>Tracheophyta</taxon>
        <taxon>Spermatophyta</taxon>
        <taxon>Magnoliopsida</taxon>
        <taxon>Liliopsida</taxon>
        <taxon>Asparagales</taxon>
        <taxon>Orchidaceae</taxon>
        <taxon>Vanilloideae</taxon>
        <taxon>Vanilleae</taxon>
        <taxon>Vanilla</taxon>
    </lineage>
</organism>
<dbReference type="AlphaFoldDB" id="A0A835QZX8"/>
<evidence type="ECO:0000256" key="3">
    <source>
        <dbReference type="ARBA" id="ARBA00022963"/>
    </source>
</evidence>
<dbReference type="GO" id="GO:0016788">
    <property type="term" value="F:hydrolase activity, acting on ester bonds"/>
    <property type="evidence" value="ECO:0007669"/>
    <property type="project" value="InterPro"/>
</dbReference>
<keyword evidence="3" id="KW-0442">Lipid degradation</keyword>
<dbReference type="PANTHER" id="PTHR45648:SF106">
    <property type="entry name" value="ANTHER-SPECIFIC PROLINE-RICH PROTEIN APG"/>
    <property type="match status" value="1"/>
</dbReference>
<proteinExistence type="inferred from homology"/>
<evidence type="ECO:0008006" key="7">
    <source>
        <dbReference type="Google" id="ProtNLM"/>
    </source>
</evidence>
<evidence type="ECO:0000256" key="4">
    <source>
        <dbReference type="SAM" id="SignalP"/>
    </source>
</evidence>
<comment type="similarity">
    <text evidence="1">Belongs to the 'GDSL' lipolytic enzyme family.</text>
</comment>
<evidence type="ECO:0000313" key="5">
    <source>
        <dbReference type="EMBL" id="KAG0481834.1"/>
    </source>
</evidence>
<name>A0A835QZX8_VANPL</name>
<dbReference type="InterPro" id="IPR001087">
    <property type="entry name" value="GDSL"/>
</dbReference>
<keyword evidence="2" id="KW-0378">Hydrolase</keyword>
<dbReference type="Proteomes" id="UP000639772">
    <property type="component" value="Unassembled WGS sequence"/>
</dbReference>
<dbReference type="GO" id="GO:0016042">
    <property type="term" value="P:lipid catabolic process"/>
    <property type="evidence" value="ECO:0007669"/>
    <property type="project" value="UniProtKB-KW"/>
</dbReference>
<dbReference type="PANTHER" id="PTHR45648">
    <property type="entry name" value="GDSL LIPASE/ACYLHYDROLASE FAMILY PROTEIN (AFU_ORTHOLOGUE AFUA_4G14700)"/>
    <property type="match status" value="1"/>
</dbReference>
<evidence type="ECO:0000256" key="2">
    <source>
        <dbReference type="ARBA" id="ARBA00022801"/>
    </source>
</evidence>
<dbReference type="EMBL" id="JADCNM010000005">
    <property type="protein sequence ID" value="KAG0481834.1"/>
    <property type="molecule type" value="Genomic_DNA"/>
</dbReference>
<dbReference type="InterPro" id="IPR036514">
    <property type="entry name" value="SGNH_hydro_sf"/>
</dbReference>
<dbReference type="InterPro" id="IPR051058">
    <property type="entry name" value="GDSL_Est/Lipase"/>
</dbReference>
<dbReference type="OrthoDB" id="1600564at2759"/>
<feature type="signal peptide" evidence="4">
    <location>
        <begin position="1"/>
        <end position="19"/>
    </location>
</feature>
<accession>A0A835QZX8</accession>
<comment type="caution">
    <text evidence="5">The sequence shown here is derived from an EMBL/GenBank/DDBJ whole genome shotgun (WGS) entry which is preliminary data.</text>
</comment>
<feature type="chain" id="PRO_5032446983" description="GDSL esterase/lipase" evidence="4">
    <location>
        <begin position="20"/>
        <end position="304"/>
    </location>
</feature>